<dbReference type="InterPro" id="IPR013651">
    <property type="entry name" value="ATP-grasp_RimK-type"/>
</dbReference>
<keyword evidence="1" id="KW-0067">ATP-binding</keyword>
<dbReference type="Proteomes" id="UP000289257">
    <property type="component" value="Unassembled WGS sequence"/>
</dbReference>
<dbReference type="GO" id="GO:0009432">
    <property type="term" value="P:SOS response"/>
    <property type="evidence" value="ECO:0007669"/>
    <property type="project" value="TreeGrafter"/>
</dbReference>
<dbReference type="InterPro" id="IPR011761">
    <property type="entry name" value="ATP-grasp"/>
</dbReference>
<dbReference type="SUPFAM" id="SSF56059">
    <property type="entry name" value="Glutathione synthetase ATP-binding domain-like"/>
    <property type="match status" value="1"/>
</dbReference>
<evidence type="ECO:0000256" key="1">
    <source>
        <dbReference type="PROSITE-ProRule" id="PRU00409"/>
    </source>
</evidence>
<evidence type="ECO:0000313" key="3">
    <source>
        <dbReference type="EMBL" id="RWZ78409.1"/>
    </source>
</evidence>
<protein>
    <recommendedName>
        <fullName evidence="2">ATP-grasp domain-containing protein</fullName>
    </recommendedName>
</protein>
<name>A0A4Q0AHG6_9BACT</name>
<dbReference type="PANTHER" id="PTHR21621:SF0">
    <property type="entry name" value="BETA-CITRYLGLUTAMATE SYNTHASE B-RELATED"/>
    <property type="match status" value="1"/>
</dbReference>
<dbReference type="Pfam" id="PF02955">
    <property type="entry name" value="GSH-S_ATP"/>
    <property type="match status" value="1"/>
</dbReference>
<gene>
    <name evidence="3" type="ORF">EOT05_01460</name>
</gene>
<dbReference type="GO" id="GO:0004363">
    <property type="term" value="F:glutathione synthase activity"/>
    <property type="evidence" value="ECO:0007669"/>
    <property type="project" value="InterPro"/>
</dbReference>
<keyword evidence="1" id="KW-0547">Nucleotide-binding</keyword>
<comment type="caution">
    <text evidence="3">The sequence shown here is derived from an EMBL/GenBank/DDBJ whole genome shotgun (WGS) entry which is preliminary data.</text>
</comment>
<dbReference type="AlphaFoldDB" id="A0A4Q0AHG6"/>
<dbReference type="Gene3D" id="3.30.470.20">
    <property type="entry name" value="ATP-grasp fold, B domain"/>
    <property type="match status" value="1"/>
</dbReference>
<evidence type="ECO:0000313" key="4">
    <source>
        <dbReference type="Proteomes" id="UP000289257"/>
    </source>
</evidence>
<dbReference type="EMBL" id="SCKX01000001">
    <property type="protein sequence ID" value="RWZ78409.1"/>
    <property type="molecule type" value="Genomic_DNA"/>
</dbReference>
<dbReference type="InterPro" id="IPR013815">
    <property type="entry name" value="ATP_grasp_subdomain_1"/>
</dbReference>
<reference evidence="3" key="1">
    <citation type="submission" date="2019-01" db="EMBL/GenBank/DDBJ databases">
        <title>Genomic signatures and co-occurrence patterns of the ultra-small Saccharimodia (Patescibacteria phylum) suggest a symbiotic lifestyle.</title>
        <authorList>
            <person name="Lemos L."/>
            <person name="Medeiros J."/>
            <person name="Andreote F."/>
            <person name="Fernandes G."/>
            <person name="Varani A."/>
            <person name="Oliveira G."/>
            <person name="Pylro V."/>
        </authorList>
    </citation>
    <scope>NUCLEOTIDE SEQUENCE [LARGE SCALE GENOMIC DNA]</scope>
    <source>
        <strain evidence="3">AMD02</strain>
    </source>
</reference>
<dbReference type="Pfam" id="PF08443">
    <property type="entry name" value="RimK"/>
    <property type="match status" value="1"/>
</dbReference>
<dbReference type="GO" id="GO:0005737">
    <property type="term" value="C:cytoplasm"/>
    <property type="evidence" value="ECO:0007669"/>
    <property type="project" value="TreeGrafter"/>
</dbReference>
<accession>A0A4Q0AHG6</accession>
<evidence type="ECO:0000259" key="2">
    <source>
        <dbReference type="PROSITE" id="PS50975"/>
    </source>
</evidence>
<dbReference type="GO" id="GO:0018169">
    <property type="term" value="F:ribosomal S6-glutamic acid ligase activity"/>
    <property type="evidence" value="ECO:0007669"/>
    <property type="project" value="TreeGrafter"/>
</dbReference>
<sequence>MLPWWADRIREKNEAKGHALTRTTDKIDEYVGETIQYPVYIKPVQGSKGGDVYKVANANELQSIIAIYDEKQVRLAVIEETINMPDYRVVILDGKLISAYQRVPLAVVGNGIDDTETLINDLQSTYQANGRDTLLNSLDPRIIHYLGQQELGLDYIPPAGETLTLTSVSNLSAGGTSVDVTDVIDKKWVELSAKIAQSMNLRLCGVDLACADISDGASDYSVIEVNAAPGLDHYAMSGEAQKQIVDDLYVKVLNVSVPKAQ</sequence>
<dbReference type="InterPro" id="IPR004218">
    <property type="entry name" value="GSHS_ATP-bd"/>
</dbReference>
<dbReference type="GO" id="GO:0005524">
    <property type="term" value="F:ATP binding"/>
    <property type="evidence" value="ECO:0007669"/>
    <property type="project" value="UniProtKB-UniRule"/>
</dbReference>
<proteinExistence type="predicted"/>
<feature type="domain" description="ATP-grasp" evidence="2">
    <location>
        <begin position="8"/>
        <end position="254"/>
    </location>
</feature>
<dbReference type="PANTHER" id="PTHR21621">
    <property type="entry name" value="RIBOSOMAL PROTEIN S6 MODIFICATION PROTEIN"/>
    <property type="match status" value="1"/>
</dbReference>
<keyword evidence="4" id="KW-1185">Reference proteome</keyword>
<dbReference type="PROSITE" id="PS50975">
    <property type="entry name" value="ATP_GRASP"/>
    <property type="match status" value="1"/>
</dbReference>
<dbReference type="Gene3D" id="3.30.1490.20">
    <property type="entry name" value="ATP-grasp fold, A domain"/>
    <property type="match status" value="1"/>
</dbReference>
<dbReference type="GO" id="GO:0046872">
    <property type="term" value="F:metal ion binding"/>
    <property type="evidence" value="ECO:0007669"/>
    <property type="project" value="InterPro"/>
</dbReference>
<organism evidence="3 4">
    <name type="scientific">Candidatus Microsaccharimonas sossegonensis</name>
    <dbReference type="NCBI Taxonomy" id="2506948"/>
    <lineage>
        <taxon>Bacteria</taxon>
        <taxon>Candidatus Saccharimonadota</taxon>
        <taxon>Candidatus Saccharimonadia</taxon>
        <taxon>Candidatus Saccharimonadales</taxon>
        <taxon>Candidatus Saccharimonadaceae</taxon>
        <taxon>Candidatus Microsaccharimonas</taxon>
    </lineage>
</organism>